<dbReference type="Pfam" id="PF01609">
    <property type="entry name" value="DDE_Tnp_1"/>
    <property type="match status" value="1"/>
</dbReference>
<comment type="similarity">
    <text evidence="1">Belongs to the transposase 11 family.</text>
</comment>
<reference evidence="6 7" key="1">
    <citation type="submission" date="2015-09" db="EMBL/GenBank/DDBJ databases">
        <authorList>
            <consortium name="Pathogen Informatics"/>
        </authorList>
    </citation>
    <scope>NUCLEOTIDE SEQUENCE [LARGE SCALE GENOMIC DNA]</scope>
    <source>
        <strain evidence="6 7">2789STDY5608838</strain>
    </source>
</reference>
<keyword evidence="4" id="KW-0233">DNA recombination</keyword>
<dbReference type="InterPro" id="IPR012337">
    <property type="entry name" value="RNaseH-like_sf"/>
</dbReference>
<organism evidence="6 7">
    <name type="scientific">Blautia obeum</name>
    <dbReference type="NCBI Taxonomy" id="40520"/>
    <lineage>
        <taxon>Bacteria</taxon>
        <taxon>Bacillati</taxon>
        <taxon>Bacillota</taxon>
        <taxon>Clostridia</taxon>
        <taxon>Lachnospirales</taxon>
        <taxon>Lachnospiraceae</taxon>
        <taxon>Blautia</taxon>
    </lineage>
</organism>
<dbReference type="InterPro" id="IPR047952">
    <property type="entry name" value="Transpos_IS4"/>
</dbReference>
<proteinExistence type="inferred from homology"/>
<evidence type="ECO:0000313" key="6">
    <source>
        <dbReference type="EMBL" id="CUN36755.1"/>
    </source>
</evidence>
<keyword evidence="2" id="KW-0815">Transposition</keyword>
<evidence type="ECO:0000256" key="4">
    <source>
        <dbReference type="ARBA" id="ARBA00023172"/>
    </source>
</evidence>
<dbReference type="InterPro" id="IPR002559">
    <property type="entry name" value="Transposase_11"/>
</dbReference>
<evidence type="ECO:0000256" key="1">
    <source>
        <dbReference type="ARBA" id="ARBA00010075"/>
    </source>
</evidence>
<name>A0A173WEC4_9FIRM</name>
<dbReference type="SUPFAM" id="SSF53098">
    <property type="entry name" value="Ribonuclease H-like"/>
    <property type="match status" value="1"/>
</dbReference>
<dbReference type="AlphaFoldDB" id="A0A173WEC4"/>
<protein>
    <submittedName>
        <fullName evidence="6">Transposase</fullName>
    </submittedName>
</protein>
<dbReference type="GO" id="GO:0003677">
    <property type="term" value="F:DNA binding"/>
    <property type="evidence" value="ECO:0007669"/>
    <property type="project" value="UniProtKB-KW"/>
</dbReference>
<evidence type="ECO:0000256" key="3">
    <source>
        <dbReference type="ARBA" id="ARBA00023125"/>
    </source>
</evidence>
<dbReference type="GO" id="GO:0006313">
    <property type="term" value="P:DNA transposition"/>
    <property type="evidence" value="ECO:0007669"/>
    <property type="project" value="InterPro"/>
</dbReference>
<evidence type="ECO:0000256" key="2">
    <source>
        <dbReference type="ARBA" id="ARBA00022578"/>
    </source>
</evidence>
<evidence type="ECO:0000259" key="5">
    <source>
        <dbReference type="Pfam" id="PF01609"/>
    </source>
</evidence>
<dbReference type="NCBIfam" id="NF033592">
    <property type="entry name" value="transpos_IS4_1"/>
    <property type="match status" value="1"/>
</dbReference>
<feature type="domain" description="Transposase IS4-like" evidence="5">
    <location>
        <begin position="113"/>
        <end position="334"/>
    </location>
</feature>
<dbReference type="RefSeq" id="WP_055052401.1">
    <property type="nucleotide sequence ID" value="NZ_CYZA01000001.1"/>
</dbReference>
<sequence>MNYSDLITLILTQLRTHVNSDQFLEQFRRSKAFVRHRKLTLKQVVAYLIYSKKRSMDIELSALQRQIPDIEFPDVSRQAVSKARRGILPDLFKELFDEQVETVYKHAACSKSWFGYRVFAVDGSTLEIPLSNDTSSEFGTITSCNNQDICWVEGLLSTIYDVFLDQIVDGQIYTKGTGERDPSREHWTRLHELNLAQNALLVFDRGYYSKELYEDLVSDGCHVLMRLNKGNHLTRLGSDDFSWTAASADGKPVLYRIVRVPLPEQSNEEAEYLVTNITDPSISPALLYNLYFERWNIETKYRELKEWWELEEFTGTSCNSIEQELYINLLFSNLAALVKTEADSIVKQKAFIKNKWAYQSKRTFIIGEVKALVPQLLFMSIEILPVITNLILKASKKRSQIHPGRCYERSKKNRDRKHLRTRKSVL</sequence>
<dbReference type="GO" id="GO:0004803">
    <property type="term" value="F:transposase activity"/>
    <property type="evidence" value="ECO:0007669"/>
    <property type="project" value="InterPro"/>
</dbReference>
<accession>A0A173WEC4</accession>
<dbReference type="PANTHER" id="PTHR33258">
    <property type="entry name" value="TRANSPOSASE INSL FOR INSERTION SEQUENCE ELEMENT IS186A-RELATED"/>
    <property type="match status" value="1"/>
</dbReference>
<keyword evidence="3" id="KW-0238">DNA-binding</keyword>
<dbReference type="EMBL" id="CYZA01000001">
    <property type="protein sequence ID" value="CUN36755.1"/>
    <property type="molecule type" value="Genomic_DNA"/>
</dbReference>
<gene>
    <name evidence="6" type="ORF">ERS852395_00071</name>
</gene>
<dbReference type="PANTHER" id="PTHR33258:SF1">
    <property type="entry name" value="TRANSPOSASE INSL FOR INSERTION SEQUENCE ELEMENT IS186A-RELATED"/>
    <property type="match status" value="1"/>
</dbReference>
<dbReference type="Proteomes" id="UP000095447">
    <property type="component" value="Unassembled WGS sequence"/>
</dbReference>
<evidence type="ECO:0000313" key="7">
    <source>
        <dbReference type="Proteomes" id="UP000095447"/>
    </source>
</evidence>